<dbReference type="AlphaFoldDB" id="A0A9X7J051"/>
<dbReference type="SUPFAM" id="SSF111126">
    <property type="entry name" value="Ligand-binding domain in the NO signalling and Golgi transport"/>
    <property type="match status" value="1"/>
</dbReference>
<protein>
    <submittedName>
        <fullName evidence="2">Heme NO binding protein</fullName>
    </submittedName>
</protein>
<reference evidence="2 3" key="1">
    <citation type="submission" date="2018-03" db="EMBL/GenBank/DDBJ databases">
        <title>Genome sequence of Moorella stamsii DSM 26217.</title>
        <authorList>
            <person name="Poehlein A."/>
            <person name="Daniel R."/>
        </authorList>
    </citation>
    <scope>NUCLEOTIDE SEQUENCE [LARGE SCALE GENOMIC DNA]</scope>
    <source>
        <strain evidence="3">DSM 26217</strain>
    </source>
</reference>
<dbReference type="GO" id="GO:0020037">
    <property type="term" value="F:heme binding"/>
    <property type="evidence" value="ECO:0007669"/>
    <property type="project" value="InterPro"/>
</dbReference>
<dbReference type="InterPro" id="IPR024096">
    <property type="entry name" value="NO_sig/Golgi_transp_ligand-bd"/>
</dbReference>
<dbReference type="EMBL" id="PVXL01000078">
    <property type="protein sequence ID" value="PRR68930.1"/>
    <property type="molecule type" value="Genomic_DNA"/>
</dbReference>
<comment type="caution">
    <text evidence="2">The sequence shown here is derived from an EMBL/GenBank/DDBJ whole genome shotgun (WGS) entry which is preliminary data.</text>
</comment>
<accession>A0A9X7J051</accession>
<name>A0A9X7J051_9FIRM</name>
<dbReference type="Pfam" id="PF07700">
    <property type="entry name" value="HNOB"/>
    <property type="match status" value="1"/>
</dbReference>
<keyword evidence="3" id="KW-1185">Reference proteome</keyword>
<sequence length="181" mass="20022">MVKMKGIIFSVLKEYAGNRHGDGGREAFRRATGLTAPLATSDYPDEKVAAAVGALAELSGKKPEEVLADFGRYFVAESPLMQKTYAAYFKNARNARDFLLKMDSVHVQTTKALPGAAPPRFEYEDRGDELVVVYRSERKLCLLLKGLIEGIGLRYNGRPLSWREEACMLGGAKACRVAVRF</sequence>
<proteinExistence type="predicted"/>
<feature type="domain" description="4-vinyl reductase 4VR" evidence="1">
    <location>
        <begin position="120"/>
        <end position="181"/>
    </location>
</feature>
<dbReference type="InterPro" id="IPR011644">
    <property type="entry name" value="Heme_NO-bd"/>
</dbReference>
<evidence type="ECO:0000313" key="2">
    <source>
        <dbReference type="EMBL" id="PRR68930.1"/>
    </source>
</evidence>
<dbReference type="SMART" id="SM00989">
    <property type="entry name" value="V4R"/>
    <property type="match status" value="1"/>
</dbReference>
<evidence type="ECO:0000259" key="1">
    <source>
        <dbReference type="SMART" id="SM00989"/>
    </source>
</evidence>
<dbReference type="Gene3D" id="3.90.1520.10">
    <property type="entry name" value="H-NOX domain"/>
    <property type="match status" value="1"/>
</dbReference>
<dbReference type="InterPro" id="IPR038158">
    <property type="entry name" value="H-NOX_domain_sf"/>
</dbReference>
<evidence type="ECO:0000313" key="3">
    <source>
        <dbReference type="Proteomes" id="UP000239430"/>
    </source>
</evidence>
<gene>
    <name evidence="2" type="ORF">MOST_32120</name>
</gene>
<organism evidence="2 3">
    <name type="scientific">Neomoorella stamsii</name>
    <dbReference type="NCBI Taxonomy" id="1266720"/>
    <lineage>
        <taxon>Bacteria</taxon>
        <taxon>Bacillati</taxon>
        <taxon>Bacillota</taxon>
        <taxon>Clostridia</taxon>
        <taxon>Neomoorellales</taxon>
        <taxon>Neomoorellaceae</taxon>
        <taxon>Neomoorella</taxon>
    </lineage>
</organism>
<dbReference type="InterPro" id="IPR004096">
    <property type="entry name" value="V4R"/>
</dbReference>
<dbReference type="Proteomes" id="UP000239430">
    <property type="component" value="Unassembled WGS sequence"/>
</dbReference>